<dbReference type="SUPFAM" id="SSF81383">
    <property type="entry name" value="F-box domain"/>
    <property type="match status" value="1"/>
</dbReference>
<dbReference type="KEGG" id="pda:103700067"/>
<organism evidence="3 4">
    <name type="scientific">Phoenix dactylifera</name>
    <name type="common">Date palm</name>
    <dbReference type="NCBI Taxonomy" id="42345"/>
    <lineage>
        <taxon>Eukaryota</taxon>
        <taxon>Viridiplantae</taxon>
        <taxon>Streptophyta</taxon>
        <taxon>Embryophyta</taxon>
        <taxon>Tracheophyta</taxon>
        <taxon>Spermatophyta</taxon>
        <taxon>Magnoliopsida</taxon>
        <taxon>Liliopsida</taxon>
        <taxon>Arecaceae</taxon>
        <taxon>Coryphoideae</taxon>
        <taxon>Phoeniceae</taxon>
        <taxon>Phoenix</taxon>
    </lineage>
</organism>
<dbReference type="CDD" id="cd09917">
    <property type="entry name" value="F-box_SF"/>
    <property type="match status" value="1"/>
</dbReference>
<protein>
    <submittedName>
        <fullName evidence="4">F-box protein At2g33200</fullName>
    </submittedName>
</protein>
<evidence type="ECO:0000256" key="1">
    <source>
        <dbReference type="SAM" id="Phobius"/>
    </source>
</evidence>
<evidence type="ECO:0000259" key="2">
    <source>
        <dbReference type="SMART" id="SM00256"/>
    </source>
</evidence>
<evidence type="ECO:0000313" key="3">
    <source>
        <dbReference type="Proteomes" id="UP000228380"/>
    </source>
</evidence>
<dbReference type="Pfam" id="PF00646">
    <property type="entry name" value="F-box"/>
    <property type="match status" value="1"/>
</dbReference>
<proteinExistence type="predicted"/>
<dbReference type="InterPro" id="IPR005174">
    <property type="entry name" value="KIB1-4_b-propeller"/>
</dbReference>
<dbReference type="Pfam" id="PF03478">
    <property type="entry name" value="Beta-prop_KIB1-4"/>
    <property type="match status" value="1"/>
</dbReference>
<dbReference type="PANTHER" id="PTHR33110">
    <property type="entry name" value="F-BOX/KELCH-REPEAT PROTEIN-RELATED"/>
    <property type="match status" value="1"/>
</dbReference>
<keyword evidence="1" id="KW-0812">Transmembrane</keyword>
<gene>
    <name evidence="4" type="primary">LOC103700067</name>
</gene>
<feature type="domain" description="F-box" evidence="2">
    <location>
        <begin position="37"/>
        <end position="77"/>
    </location>
</feature>
<dbReference type="AlphaFoldDB" id="A0A8B7BKX4"/>
<keyword evidence="3" id="KW-1185">Reference proteome</keyword>
<evidence type="ECO:0000313" key="4">
    <source>
        <dbReference type="RefSeq" id="XP_008780263.2"/>
    </source>
</evidence>
<keyword evidence="1" id="KW-0472">Membrane</keyword>
<dbReference type="GeneID" id="103700067"/>
<keyword evidence="1" id="KW-1133">Transmembrane helix</keyword>
<reference evidence="4" key="1">
    <citation type="submission" date="2025-08" db="UniProtKB">
        <authorList>
            <consortium name="RefSeq"/>
        </authorList>
    </citation>
    <scope>IDENTIFICATION</scope>
    <source>
        <tissue evidence="4">Young leaves</tissue>
    </source>
</reference>
<name>A0A8B7BKX4_PHODC</name>
<dbReference type="PANTHER" id="PTHR33110:SF71">
    <property type="entry name" value="F-BOX_KELCH-REPEAT PROTEIN"/>
    <property type="match status" value="1"/>
</dbReference>
<feature type="transmembrane region" description="Helical" evidence="1">
    <location>
        <begin position="393"/>
        <end position="411"/>
    </location>
</feature>
<dbReference type="RefSeq" id="XP_008780263.2">
    <property type="nucleotide sequence ID" value="XM_008782041.2"/>
</dbReference>
<dbReference type="InterPro" id="IPR001810">
    <property type="entry name" value="F-box_dom"/>
</dbReference>
<accession>A0A8B7BKX4</accession>
<dbReference type="Proteomes" id="UP000228380">
    <property type="component" value="Unplaced"/>
</dbReference>
<dbReference type="Gene3D" id="1.20.1280.50">
    <property type="match status" value="1"/>
</dbReference>
<dbReference type="OrthoDB" id="651482at2759"/>
<dbReference type="SMART" id="SM00256">
    <property type="entry name" value="FBOX"/>
    <property type="match status" value="1"/>
</dbReference>
<dbReference type="InterPro" id="IPR036047">
    <property type="entry name" value="F-box-like_dom_sf"/>
</dbReference>
<sequence length="414" mass="47119">MDNHRETIVTIPDGFTNPLLHQEAAAVEENSSRWSDLSVDVLELILRRLGPVDHLRFGETCRSWRSARSLHRTRLDLPTPQLPWLLSGPTSFLSKGYRFKFFSPSDGRRYTISIPKRTPRQYWVPGSCANWLITDAGRDIFLVNPFTGVELRLPRIIAEREPNQDFAIAVSSHPGAPYGAVVLANLWTVSLICKRPGDRHWLWFHLTGEDRRVCQVAAVGRKFYGITHGRRLVDIDPDRSPQVVVMNQVGSILGNPQGRTHVFLVESDGDLLAVVMSCPNLRRSTPSFSFLRWDVETSFWEAIESIGDRLLFLGLSSSISVAAREHGVAGGRIYTIGPHSTGIYDLRTREGEVLCCCRSSSWRTWVAPRLFYWEGQADEISWWRYYAEEAVKVFLWALITVSIFFVLCWALNDI</sequence>